<protein>
    <submittedName>
        <fullName evidence="3">Uncharacterized protein</fullName>
    </submittedName>
</protein>
<keyword evidence="4" id="KW-1185">Reference proteome</keyword>
<name>A0A7J6AXM0_AMEME</name>
<keyword evidence="2" id="KW-1133">Transmembrane helix</keyword>
<proteinExistence type="predicted"/>
<feature type="transmembrane region" description="Helical" evidence="2">
    <location>
        <begin position="19"/>
        <end position="36"/>
    </location>
</feature>
<comment type="caution">
    <text evidence="3">The sequence shown here is derived from an EMBL/GenBank/DDBJ whole genome shotgun (WGS) entry which is preliminary data.</text>
</comment>
<dbReference type="EMBL" id="JAAGNN010000007">
    <property type="protein sequence ID" value="KAF4086711.1"/>
    <property type="molecule type" value="Genomic_DNA"/>
</dbReference>
<dbReference type="Gene3D" id="1.20.5.4090">
    <property type="match status" value="1"/>
</dbReference>
<dbReference type="AlphaFoldDB" id="A0A7J6AXM0"/>
<evidence type="ECO:0000313" key="3">
    <source>
        <dbReference type="EMBL" id="KAF4086711.1"/>
    </source>
</evidence>
<sequence length="207" mass="23343">MLQCKIARFRAANLPLRPLLYAAGAAGTAAGVYYYIKKRRDGERTAEPVEKTVCADSAVVESDLMSDVDAVRVTQTDRAVAEDFGRERVTHVILESQYEGSLKICLTKAEEKYELALEYCVQLEKEKSELMSDGNALQSLVQELKKELSAMQMRHDELAMECKQKRLQLRVLQTKHDMMRTFLQKIYCKGTAAFTEGHGPEALVMLS</sequence>
<feature type="coiled-coil region" evidence="1">
    <location>
        <begin position="106"/>
        <end position="161"/>
    </location>
</feature>
<evidence type="ECO:0000313" key="4">
    <source>
        <dbReference type="Proteomes" id="UP000593565"/>
    </source>
</evidence>
<keyword evidence="2" id="KW-0812">Transmembrane</keyword>
<organism evidence="3 4">
    <name type="scientific">Ameiurus melas</name>
    <name type="common">Black bullhead</name>
    <name type="synonym">Silurus melas</name>
    <dbReference type="NCBI Taxonomy" id="219545"/>
    <lineage>
        <taxon>Eukaryota</taxon>
        <taxon>Metazoa</taxon>
        <taxon>Chordata</taxon>
        <taxon>Craniata</taxon>
        <taxon>Vertebrata</taxon>
        <taxon>Euteleostomi</taxon>
        <taxon>Actinopterygii</taxon>
        <taxon>Neopterygii</taxon>
        <taxon>Teleostei</taxon>
        <taxon>Ostariophysi</taxon>
        <taxon>Siluriformes</taxon>
        <taxon>Ictaluridae</taxon>
        <taxon>Ameiurus</taxon>
    </lineage>
</organism>
<keyword evidence="1" id="KW-0175">Coiled coil</keyword>
<reference evidence="3 4" key="1">
    <citation type="submission" date="2020-02" db="EMBL/GenBank/DDBJ databases">
        <title>A chromosome-scale genome assembly of the black bullhead catfish (Ameiurus melas).</title>
        <authorList>
            <person name="Wen M."/>
            <person name="Zham M."/>
            <person name="Cabau C."/>
            <person name="Klopp C."/>
            <person name="Donnadieu C."/>
            <person name="Roques C."/>
            <person name="Bouchez O."/>
            <person name="Lampietro C."/>
            <person name="Jouanno E."/>
            <person name="Herpin A."/>
            <person name="Louis A."/>
            <person name="Berthelot C."/>
            <person name="Parey E."/>
            <person name="Roest-Crollius H."/>
            <person name="Braasch I."/>
            <person name="Postlethwait J."/>
            <person name="Robinson-Rechavi M."/>
            <person name="Echchiki A."/>
            <person name="Begum T."/>
            <person name="Montfort J."/>
            <person name="Schartl M."/>
            <person name="Bobe J."/>
            <person name="Guiguen Y."/>
        </authorList>
    </citation>
    <scope>NUCLEOTIDE SEQUENCE [LARGE SCALE GENOMIC DNA]</scope>
    <source>
        <strain evidence="3">M_S1</strain>
        <tissue evidence="3">Blood</tissue>
    </source>
</reference>
<evidence type="ECO:0000256" key="2">
    <source>
        <dbReference type="SAM" id="Phobius"/>
    </source>
</evidence>
<evidence type="ECO:0000256" key="1">
    <source>
        <dbReference type="SAM" id="Coils"/>
    </source>
</evidence>
<gene>
    <name evidence="3" type="ORF">AMELA_G00087440</name>
</gene>
<keyword evidence="2" id="KW-0472">Membrane</keyword>
<dbReference type="Proteomes" id="UP000593565">
    <property type="component" value="Unassembled WGS sequence"/>
</dbReference>
<accession>A0A7J6AXM0</accession>